<dbReference type="InterPro" id="IPR046346">
    <property type="entry name" value="Aminoacid_DH-like_N_sf"/>
</dbReference>
<evidence type="ECO:0000256" key="3">
    <source>
        <dbReference type="ARBA" id="ARBA00022857"/>
    </source>
</evidence>
<dbReference type="InterPro" id="IPR022893">
    <property type="entry name" value="Shikimate_DH_fam"/>
</dbReference>
<comment type="caution">
    <text evidence="10">The sequence shown here is derived from an EMBL/GenBank/DDBJ whole genome shotgun (WGS) entry which is preliminary data.</text>
</comment>
<evidence type="ECO:0000256" key="5">
    <source>
        <dbReference type="ARBA" id="ARBA00023141"/>
    </source>
</evidence>
<proteinExistence type="predicted"/>
<dbReference type="GO" id="GO:0050661">
    <property type="term" value="F:NADP binding"/>
    <property type="evidence" value="ECO:0007669"/>
    <property type="project" value="TreeGrafter"/>
</dbReference>
<comment type="catalytic activity">
    <reaction evidence="6">
        <text>shikimate + NADP(+) = 3-dehydroshikimate + NADPH + H(+)</text>
        <dbReference type="Rhea" id="RHEA:17737"/>
        <dbReference type="ChEBI" id="CHEBI:15378"/>
        <dbReference type="ChEBI" id="CHEBI:16630"/>
        <dbReference type="ChEBI" id="CHEBI:36208"/>
        <dbReference type="ChEBI" id="CHEBI:57783"/>
        <dbReference type="ChEBI" id="CHEBI:58349"/>
        <dbReference type="EC" id="1.1.1.25"/>
    </reaction>
</comment>
<dbReference type="EC" id="1.1.1.25" evidence="2"/>
<dbReference type="UniPathway" id="UPA00053">
    <property type="reaction ID" value="UER00087"/>
</dbReference>
<protein>
    <recommendedName>
        <fullName evidence="2">shikimate dehydrogenase (NADP(+))</fullName>
        <ecNumber evidence="2">1.1.1.25</ecNumber>
    </recommendedName>
</protein>
<dbReference type="InterPro" id="IPR036291">
    <property type="entry name" value="NAD(P)-bd_dom_sf"/>
</dbReference>
<keyword evidence="4" id="KW-0560">Oxidoreductase</keyword>
<name>A0A327JWI4_9HYPH</name>
<evidence type="ECO:0000313" key="10">
    <source>
        <dbReference type="EMBL" id="RAI27538.1"/>
    </source>
</evidence>
<evidence type="ECO:0000313" key="11">
    <source>
        <dbReference type="Proteomes" id="UP000249299"/>
    </source>
</evidence>
<keyword evidence="3" id="KW-0521">NADP</keyword>
<dbReference type="SUPFAM" id="SSF51735">
    <property type="entry name" value="NAD(P)-binding Rossmann-fold domains"/>
    <property type="match status" value="1"/>
</dbReference>
<evidence type="ECO:0000256" key="1">
    <source>
        <dbReference type="ARBA" id="ARBA00004871"/>
    </source>
</evidence>
<dbReference type="GO" id="GO:0004764">
    <property type="term" value="F:shikimate 3-dehydrogenase (NADP+) activity"/>
    <property type="evidence" value="ECO:0007669"/>
    <property type="project" value="UniProtKB-EC"/>
</dbReference>
<organism evidence="10 11">
    <name type="scientific">Rhodobium orientis</name>
    <dbReference type="NCBI Taxonomy" id="34017"/>
    <lineage>
        <taxon>Bacteria</taxon>
        <taxon>Pseudomonadati</taxon>
        <taxon>Pseudomonadota</taxon>
        <taxon>Alphaproteobacteria</taxon>
        <taxon>Hyphomicrobiales</taxon>
        <taxon>Rhodobiaceae</taxon>
        <taxon>Rhodobium</taxon>
    </lineage>
</organism>
<dbReference type="SUPFAM" id="SSF53223">
    <property type="entry name" value="Aminoacid dehydrogenase-like, N-terminal domain"/>
    <property type="match status" value="1"/>
</dbReference>
<feature type="domain" description="Shikimate dehydrogenase substrate binding N-terminal" evidence="9">
    <location>
        <begin position="43"/>
        <end position="125"/>
    </location>
</feature>
<dbReference type="Pfam" id="PF08501">
    <property type="entry name" value="Shikimate_dh_N"/>
    <property type="match status" value="1"/>
</dbReference>
<sequence length="295" mass="31195">MTADTSAPRARQTAASPDADADPASAARPITGIDGSTKIIGMLGDPIAQVRTPQAINPLFQALGANIVCAPFRVARDDLRTVWTGLRAAGNVIGLTLTLPHKEDAIALCDSLDAEAERVGAVNVVRREADGSFRGYQFDGRGFVDGLLSQHHDPKGRNCLLIGAGGAAKAIAFALLEAGVVTVTICNRTRQKAEALAEHVNRVLGTERVLAGDPMPCDDDLIVNATSLGMRADDPLPIAVDRINATMLVADVIAEPAKTRLLCEAERRGAAIHSGEHMIANQIHLIARHFVDADR</sequence>
<evidence type="ECO:0000256" key="4">
    <source>
        <dbReference type="ARBA" id="ARBA00023002"/>
    </source>
</evidence>
<dbReference type="EMBL" id="NPEV01000017">
    <property type="protein sequence ID" value="RAI27538.1"/>
    <property type="molecule type" value="Genomic_DNA"/>
</dbReference>
<dbReference type="GO" id="GO:0009073">
    <property type="term" value="P:aromatic amino acid family biosynthetic process"/>
    <property type="evidence" value="ECO:0007669"/>
    <property type="project" value="UniProtKB-KW"/>
</dbReference>
<feature type="region of interest" description="Disordered" evidence="7">
    <location>
        <begin position="1"/>
        <end position="30"/>
    </location>
</feature>
<dbReference type="CDD" id="cd01065">
    <property type="entry name" value="NAD_bind_Shikimate_DH"/>
    <property type="match status" value="1"/>
</dbReference>
<evidence type="ECO:0000256" key="2">
    <source>
        <dbReference type="ARBA" id="ARBA00012962"/>
    </source>
</evidence>
<keyword evidence="5" id="KW-0057">Aromatic amino acid biosynthesis</keyword>
<feature type="compositionally biased region" description="Low complexity" evidence="7">
    <location>
        <begin position="14"/>
        <end position="27"/>
    </location>
</feature>
<keyword evidence="5" id="KW-0028">Amino-acid biosynthesis</keyword>
<dbReference type="PANTHER" id="PTHR21089:SF1">
    <property type="entry name" value="BIFUNCTIONAL 3-DEHYDROQUINATE DEHYDRATASE_SHIKIMATE DEHYDROGENASE, CHLOROPLASTIC"/>
    <property type="match status" value="1"/>
</dbReference>
<keyword evidence="11" id="KW-1185">Reference proteome</keyword>
<accession>A0A327JWI4</accession>
<reference evidence="10 11" key="1">
    <citation type="submission" date="2017-07" db="EMBL/GenBank/DDBJ databases">
        <title>Draft Genome Sequences of Select Purple Nonsulfur Bacteria.</title>
        <authorList>
            <person name="Lasarre B."/>
            <person name="Mckinlay J.B."/>
        </authorList>
    </citation>
    <scope>NUCLEOTIDE SEQUENCE [LARGE SCALE GENOMIC DNA]</scope>
    <source>
        <strain evidence="10 11">DSM 11290</strain>
    </source>
</reference>
<evidence type="ECO:0000256" key="7">
    <source>
        <dbReference type="SAM" id="MobiDB-lite"/>
    </source>
</evidence>
<feature type="domain" description="Quinate/shikimate 5-dehydrogenase/glutamyl-tRNA reductase" evidence="8">
    <location>
        <begin position="153"/>
        <end position="203"/>
    </location>
</feature>
<dbReference type="Pfam" id="PF01488">
    <property type="entry name" value="Shikimate_DH"/>
    <property type="match status" value="1"/>
</dbReference>
<dbReference type="RefSeq" id="WP_111434199.1">
    <property type="nucleotide sequence ID" value="NZ_JACIGG010000017.1"/>
</dbReference>
<gene>
    <name evidence="10" type="ORF">CH339_09885</name>
</gene>
<dbReference type="InterPro" id="IPR013708">
    <property type="entry name" value="Shikimate_DH-bd_N"/>
</dbReference>
<dbReference type="PANTHER" id="PTHR21089">
    <property type="entry name" value="SHIKIMATE DEHYDROGENASE"/>
    <property type="match status" value="1"/>
</dbReference>
<dbReference type="InterPro" id="IPR006151">
    <property type="entry name" value="Shikm_DH/Glu-tRNA_Rdtase"/>
</dbReference>
<dbReference type="Gene3D" id="3.40.50.720">
    <property type="entry name" value="NAD(P)-binding Rossmann-like Domain"/>
    <property type="match status" value="1"/>
</dbReference>
<dbReference type="Gene3D" id="3.40.50.10860">
    <property type="entry name" value="Leucine Dehydrogenase, chain A, domain 1"/>
    <property type="match status" value="1"/>
</dbReference>
<dbReference type="Proteomes" id="UP000249299">
    <property type="component" value="Unassembled WGS sequence"/>
</dbReference>
<dbReference type="GO" id="GO:0005829">
    <property type="term" value="C:cytosol"/>
    <property type="evidence" value="ECO:0007669"/>
    <property type="project" value="TreeGrafter"/>
</dbReference>
<evidence type="ECO:0000259" key="8">
    <source>
        <dbReference type="Pfam" id="PF01488"/>
    </source>
</evidence>
<dbReference type="GO" id="GO:0009423">
    <property type="term" value="P:chorismate biosynthetic process"/>
    <property type="evidence" value="ECO:0007669"/>
    <property type="project" value="UniProtKB-UniPathway"/>
</dbReference>
<evidence type="ECO:0000256" key="6">
    <source>
        <dbReference type="ARBA" id="ARBA00049442"/>
    </source>
</evidence>
<comment type="pathway">
    <text evidence="1">Metabolic intermediate biosynthesis; chorismate biosynthesis; chorismate from D-erythrose 4-phosphate and phosphoenolpyruvate: step 4/7.</text>
</comment>
<dbReference type="GO" id="GO:0019632">
    <property type="term" value="P:shikimate metabolic process"/>
    <property type="evidence" value="ECO:0007669"/>
    <property type="project" value="TreeGrafter"/>
</dbReference>
<dbReference type="OrthoDB" id="7873617at2"/>
<dbReference type="AlphaFoldDB" id="A0A327JWI4"/>
<evidence type="ECO:0000259" key="9">
    <source>
        <dbReference type="Pfam" id="PF08501"/>
    </source>
</evidence>